<dbReference type="GO" id="GO:0046930">
    <property type="term" value="C:pore complex"/>
    <property type="evidence" value="ECO:0007669"/>
    <property type="project" value="UniProtKB-KW"/>
</dbReference>
<dbReference type="InterPro" id="IPR003192">
    <property type="entry name" value="Porin_LamB"/>
</dbReference>
<dbReference type="InterPro" id="IPR050286">
    <property type="entry name" value="G_neg_Bact_CarbUptk_Porin"/>
</dbReference>
<keyword evidence="9" id="KW-0998">Cell outer membrane</keyword>
<evidence type="ECO:0000256" key="4">
    <source>
        <dbReference type="ARBA" id="ARBA00022452"/>
    </source>
</evidence>
<comment type="caution">
    <text evidence="11">The sequence shown here is derived from an EMBL/GenBank/DDBJ whole genome shotgun (WGS) entry which is preliminary data.</text>
</comment>
<dbReference type="NCBIfam" id="NF006860">
    <property type="entry name" value="PRK09360.1"/>
    <property type="match status" value="1"/>
</dbReference>
<evidence type="ECO:0000256" key="10">
    <source>
        <dbReference type="SAM" id="SignalP"/>
    </source>
</evidence>
<keyword evidence="3" id="KW-0813">Transport</keyword>
<dbReference type="AlphaFoldDB" id="A0A3S0N7Z6"/>
<evidence type="ECO:0000313" key="11">
    <source>
        <dbReference type="EMBL" id="RTZ18035.1"/>
    </source>
</evidence>
<comment type="subcellular location">
    <subcellularLocation>
        <location evidence="1">Cell outer membrane</location>
        <topology evidence="1">Multi-pass membrane protein</topology>
    </subcellularLocation>
</comment>
<dbReference type="Pfam" id="PF02264">
    <property type="entry name" value="LamB"/>
    <property type="match status" value="1"/>
</dbReference>
<evidence type="ECO:0000256" key="3">
    <source>
        <dbReference type="ARBA" id="ARBA00022448"/>
    </source>
</evidence>
<evidence type="ECO:0000256" key="1">
    <source>
        <dbReference type="ARBA" id="ARBA00004571"/>
    </source>
</evidence>
<evidence type="ECO:0000256" key="7">
    <source>
        <dbReference type="ARBA" id="ARBA00023114"/>
    </source>
</evidence>
<dbReference type="CDD" id="cd01346">
    <property type="entry name" value="Maltoporin-like"/>
    <property type="match status" value="1"/>
</dbReference>
<evidence type="ECO:0000256" key="5">
    <source>
        <dbReference type="ARBA" id="ARBA00022692"/>
    </source>
</evidence>
<reference evidence="11 12" key="1">
    <citation type="submission" date="2018-12" db="EMBL/GenBank/DDBJ databases">
        <title>Vibrio sp. isolated from China Sea.</title>
        <authorList>
            <person name="Li Y."/>
        </authorList>
    </citation>
    <scope>NUCLEOTIDE SEQUENCE [LARGE SCALE GENOMIC DNA]</scope>
    <source>
        <strain evidence="11 12">BEI207</strain>
    </source>
</reference>
<name>A0A3S0N7Z6_9VIBR</name>
<accession>A0A3S0N7Z6</accession>
<dbReference type="GO" id="GO:0015774">
    <property type="term" value="P:polysaccharide transport"/>
    <property type="evidence" value="ECO:0007669"/>
    <property type="project" value="TreeGrafter"/>
</dbReference>
<dbReference type="GO" id="GO:0015144">
    <property type="term" value="F:carbohydrate transmembrane transporter activity"/>
    <property type="evidence" value="ECO:0007669"/>
    <property type="project" value="TreeGrafter"/>
</dbReference>
<dbReference type="Gene3D" id="2.40.170.10">
    <property type="entry name" value="Porin, LamB type"/>
    <property type="match status" value="1"/>
</dbReference>
<sequence length="432" mass="46542">MKKVSVIAAAVTATLAAGSAFAVDVDFHGYARGGVGLSGEGSHVTYEKNKVGRLGNEDDLYAELGLNAELYNQGDVSFKLESLVAYGQAGNNNWEGNANALRVMNVQAKGLFESDKEAVLWAGQRYYQRKDIHITDFYFLDTSGGAGGGIENISLGGGKLSVAVMHDDGTQTVDDGTAFVFDKDLPGCDGKPSSDACYKSEAQTKDEMVSGYTLDLRYAGIDLWENANLELAVAYDFASDAKDQTVQADDGVLLTAVLGQGLSNGFNQTVLQYGTASYGKQMATYGGGGWYDRSGGNNDADGFRIINWGVTGMGDAWELGHVVMYAQASDTDDGDITAYNAVVRPMYKWDEHMKTVFELGYFADETKKSGTTTDAAGSKVTVAQAWSAGSSFWARPEIRVYGSYFMDHEGESFNGKTDDSEFSVGIQMEAWW</sequence>
<comment type="similarity">
    <text evidence="2">Belongs to the porin LamB (TC 1.B.3) family.</text>
</comment>
<dbReference type="InterPro" id="IPR036998">
    <property type="entry name" value="Porin_LamB_sf"/>
</dbReference>
<keyword evidence="10" id="KW-0732">Signal</keyword>
<keyword evidence="6" id="KW-0406">Ion transport</keyword>
<dbReference type="RefSeq" id="WP_126572782.1">
    <property type="nucleotide sequence ID" value="NZ_RXZH01000001.1"/>
</dbReference>
<keyword evidence="5" id="KW-0812">Transmembrane</keyword>
<dbReference type="SUPFAM" id="SSF56935">
    <property type="entry name" value="Porins"/>
    <property type="match status" value="1"/>
</dbReference>
<evidence type="ECO:0000256" key="6">
    <source>
        <dbReference type="ARBA" id="ARBA00023065"/>
    </source>
</evidence>
<dbReference type="OrthoDB" id="106611at2"/>
<evidence type="ECO:0000256" key="9">
    <source>
        <dbReference type="ARBA" id="ARBA00023237"/>
    </source>
</evidence>
<protein>
    <submittedName>
        <fullName evidence="11">Maltoporin LamB</fullName>
    </submittedName>
</protein>
<dbReference type="PANTHER" id="PTHR38762:SF1">
    <property type="entry name" value="CRYPTIC OUTER MEMBRANE PORIN BGLH-RELATED"/>
    <property type="match status" value="1"/>
</dbReference>
<dbReference type="GO" id="GO:0009279">
    <property type="term" value="C:cell outer membrane"/>
    <property type="evidence" value="ECO:0007669"/>
    <property type="project" value="UniProtKB-SubCell"/>
</dbReference>
<keyword evidence="4" id="KW-1134">Transmembrane beta strand</keyword>
<keyword evidence="12" id="KW-1185">Reference proteome</keyword>
<evidence type="ECO:0000256" key="8">
    <source>
        <dbReference type="ARBA" id="ARBA00023136"/>
    </source>
</evidence>
<dbReference type="GO" id="GO:0006811">
    <property type="term" value="P:monoatomic ion transport"/>
    <property type="evidence" value="ECO:0007669"/>
    <property type="project" value="UniProtKB-KW"/>
</dbReference>
<dbReference type="EMBL" id="RXZH01000001">
    <property type="protein sequence ID" value="RTZ18035.1"/>
    <property type="molecule type" value="Genomic_DNA"/>
</dbReference>
<gene>
    <name evidence="11" type="primary">lamB</name>
    <name evidence="11" type="ORF">EJ063_04395</name>
</gene>
<feature type="chain" id="PRO_5018622737" evidence="10">
    <location>
        <begin position="23"/>
        <end position="432"/>
    </location>
</feature>
<organism evidence="11 12">
    <name type="scientific">Vibrio aquaticus</name>
    <dbReference type="NCBI Taxonomy" id="2496559"/>
    <lineage>
        <taxon>Bacteria</taxon>
        <taxon>Pseudomonadati</taxon>
        <taxon>Pseudomonadota</taxon>
        <taxon>Gammaproteobacteria</taxon>
        <taxon>Vibrionales</taxon>
        <taxon>Vibrionaceae</taxon>
        <taxon>Vibrio</taxon>
    </lineage>
</organism>
<dbReference type="GO" id="GO:0015288">
    <property type="term" value="F:porin activity"/>
    <property type="evidence" value="ECO:0007669"/>
    <property type="project" value="UniProtKB-KW"/>
</dbReference>
<keyword evidence="8" id="KW-0472">Membrane</keyword>
<dbReference type="Proteomes" id="UP000268973">
    <property type="component" value="Unassembled WGS sequence"/>
</dbReference>
<proteinExistence type="inferred from homology"/>
<evidence type="ECO:0000256" key="2">
    <source>
        <dbReference type="ARBA" id="ARBA00007055"/>
    </source>
</evidence>
<dbReference type="PANTHER" id="PTHR38762">
    <property type="entry name" value="CRYPTIC OUTER MEMBRANE PORIN BGLH-RELATED"/>
    <property type="match status" value="1"/>
</dbReference>
<evidence type="ECO:0000313" key="12">
    <source>
        <dbReference type="Proteomes" id="UP000268973"/>
    </source>
</evidence>
<keyword evidence="7" id="KW-0626">Porin</keyword>
<feature type="signal peptide" evidence="10">
    <location>
        <begin position="1"/>
        <end position="22"/>
    </location>
</feature>